<dbReference type="RefSeq" id="WP_152158843.1">
    <property type="nucleotide sequence ID" value="NZ_WEHX01000077.1"/>
</dbReference>
<comment type="subcellular location">
    <subcellularLocation>
        <location evidence="1">Cell membrane</location>
        <topology evidence="1">Multi-pass membrane protein</topology>
    </subcellularLocation>
</comment>
<dbReference type="Gene3D" id="3.40.1710.10">
    <property type="entry name" value="abc type-2 transporter like domain"/>
    <property type="match status" value="1"/>
</dbReference>
<reference evidence="9 10" key="1">
    <citation type="submission" date="2019-10" db="EMBL/GenBank/DDBJ databases">
        <title>Genome diversity of Sutterella seckii.</title>
        <authorList>
            <person name="Chaplin A.V."/>
            <person name="Sokolova S.R."/>
            <person name="Mosin K.A."/>
            <person name="Ivanova E.L."/>
            <person name="Kochetkova T.O."/>
            <person name="Goltsov A.Y."/>
            <person name="Trofimov D.Y."/>
            <person name="Efimov B.A."/>
        </authorList>
    </citation>
    <scope>NUCLEOTIDE SEQUENCE [LARGE SCALE GENOMIC DNA]</scope>
    <source>
        <strain evidence="9 10">ASD393</strain>
    </source>
</reference>
<dbReference type="OrthoDB" id="10253at2"/>
<keyword evidence="3 7" id="KW-0812">Transmembrane</keyword>
<evidence type="ECO:0000256" key="2">
    <source>
        <dbReference type="ARBA" id="ARBA00022475"/>
    </source>
</evidence>
<sequence length="410" mass="44637">MMSGRFVPYQKLAVLVALITAFAFSIALSHDVVFEAPVAVVDLDQSRWSAALVEKLNASPSLSVRAVVHSPSDPRAMTRGDRFVGVVYIPKGAQARILRGDRTLTIGYFADDSNTAQNGEVYSVLNEIAAELGAERAVSRSDGVSSLGKNSNETQALMSPLRMGFRYLTNPTGQATTATVVSFLLFFSMMYHGLVSLMIVGRLRVTRSWDGEVLSGSFFGFLARGVPYAFIFTAVVTTALAVLILLGQLRFAGNILLFVPALFLCALGNTWLAFLLSWGTTNPGQGAGRMIFLVPSGFILGGATMATGFMHGWVHDVSFGIPLVWLFNFWRDQGLRGIDGLATLPLFGGALLWLVFLGSLNAIRFWRDEEKRRKELRQYWHDLQAVPDREAGTAPARTAPKAEEAQSGTA</sequence>
<feature type="domain" description="ABC-2 type transporter transmembrane" evidence="8">
    <location>
        <begin position="13"/>
        <end position="336"/>
    </location>
</feature>
<keyword evidence="5 7" id="KW-0472">Membrane</keyword>
<feature type="transmembrane region" description="Helical" evidence="7">
    <location>
        <begin position="255"/>
        <end position="278"/>
    </location>
</feature>
<name>A0A6I1EHH1_9BURK</name>
<dbReference type="EMBL" id="WEHX01000077">
    <property type="protein sequence ID" value="KAB7656048.1"/>
    <property type="molecule type" value="Genomic_DNA"/>
</dbReference>
<dbReference type="Proteomes" id="UP000430564">
    <property type="component" value="Unassembled WGS sequence"/>
</dbReference>
<organism evidence="9 10">
    <name type="scientific">Sutterella seckii</name>
    <dbReference type="NCBI Taxonomy" id="1944635"/>
    <lineage>
        <taxon>Bacteria</taxon>
        <taxon>Pseudomonadati</taxon>
        <taxon>Pseudomonadota</taxon>
        <taxon>Betaproteobacteria</taxon>
        <taxon>Burkholderiales</taxon>
        <taxon>Sutterellaceae</taxon>
        <taxon>Sutterella</taxon>
    </lineage>
</organism>
<dbReference type="InterPro" id="IPR013525">
    <property type="entry name" value="ABC2_TM"/>
</dbReference>
<dbReference type="GO" id="GO:0140359">
    <property type="term" value="F:ABC-type transporter activity"/>
    <property type="evidence" value="ECO:0007669"/>
    <property type="project" value="InterPro"/>
</dbReference>
<feature type="transmembrane region" description="Helical" evidence="7">
    <location>
        <begin position="346"/>
        <end position="366"/>
    </location>
</feature>
<feature type="region of interest" description="Disordered" evidence="6">
    <location>
        <begin position="387"/>
        <end position="410"/>
    </location>
</feature>
<evidence type="ECO:0000256" key="7">
    <source>
        <dbReference type="SAM" id="Phobius"/>
    </source>
</evidence>
<evidence type="ECO:0000256" key="5">
    <source>
        <dbReference type="ARBA" id="ARBA00023136"/>
    </source>
</evidence>
<comment type="caution">
    <text evidence="9">The sequence shown here is derived from an EMBL/GenBank/DDBJ whole genome shotgun (WGS) entry which is preliminary data.</text>
</comment>
<feature type="transmembrane region" description="Helical" evidence="7">
    <location>
        <begin position="180"/>
        <end position="200"/>
    </location>
</feature>
<evidence type="ECO:0000256" key="6">
    <source>
        <dbReference type="SAM" id="MobiDB-lite"/>
    </source>
</evidence>
<feature type="transmembrane region" description="Helical" evidence="7">
    <location>
        <begin position="290"/>
        <end position="314"/>
    </location>
</feature>
<accession>A0A6I1EHH1</accession>
<dbReference type="InterPro" id="IPR051449">
    <property type="entry name" value="ABC-2_transporter_component"/>
</dbReference>
<evidence type="ECO:0000313" key="10">
    <source>
        <dbReference type="Proteomes" id="UP000430564"/>
    </source>
</evidence>
<dbReference type="PANTHER" id="PTHR30294">
    <property type="entry name" value="MEMBRANE COMPONENT OF ABC TRANSPORTER YHHJ-RELATED"/>
    <property type="match status" value="1"/>
</dbReference>
<dbReference type="AlphaFoldDB" id="A0A6I1EHH1"/>
<evidence type="ECO:0000256" key="4">
    <source>
        <dbReference type="ARBA" id="ARBA00022989"/>
    </source>
</evidence>
<gene>
    <name evidence="9" type="ORF">GBM95_09225</name>
</gene>
<evidence type="ECO:0000256" key="1">
    <source>
        <dbReference type="ARBA" id="ARBA00004651"/>
    </source>
</evidence>
<proteinExistence type="predicted"/>
<keyword evidence="2" id="KW-1003">Cell membrane</keyword>
<protein>
    <submittedName>
        <fullName evidence="9">ABC transporter permease</fullName>
    </submittedName>
</protein>
<dbReference type="PANTHER" id="PTHR30294:SF29">
    <property type="entry name" value="MULTIDRUG ABC TRANSPORTER PERMEASE YBHS-RELATED"/>
    <property type="match status" value="1"/>
</dbReference>
<evidence type="ECO:0000313" key="9">
    <source>
        <dbReference type="EMBL" id="KAB7656048.1"/>
    </source>
</evidence>
<dbReference type="Pfam" id="PF12698">
    <property type="entry name" value="ABC2_membrane_3"/>
    <property type="match status" value="1"/>
</dbReference>
<evidence type="ECO:0000259" key="8">
    <source>
        <dbReference type="Pfam" id="PF12698"/>
    </source>
</evidence>
<evidence type="ECO:0000256" key="3">
    <source>
        <dbReference type="ARBA" id="ARBA00022692"/>
    </source>
</evidence>
<keyword evidence="4 7" id="KW-1133">Transmembrane helix</keyword>
<feature type="transmembrane region" description="Helical" evidence="7">
    <location>
        <begin position="221"/>
        <end position="249"/>
    </location>
</feature>
<dbReference type="GO" id="GO:0005886">
    <property type="term" value="C:plasma membrane"/>
    <property type="evidence" value="ECO:0007669"/>
    <property type="project" value="UniProtKB-SubCell"/>
</dbReference>